<dbReference type="Proteomes" id="UP000004349">
    <property type="component" value="Unassembled WGS sequence"/>
</dbReference>
<sequence length="236" mass="27929">MTPLLFVNIIDDMETLATDKENGHFVANFLNDEEYLKQNRHWIENMPAETLAKLLEVLCHYNYLPSEKLDFFSDVADKRDTAAKRNQNQRKAVNKILGWICGKVPSKAGLARFENALQRMGLDKPTELNKTEQWQRYAENIMKLRAFFEQAFDDIYQDQNDKNDYMDKLDKDYKEFKERIFLLTENAKIMQKISYSGHTGILETKEYSVYQSSGDEERYQMLKKQGFKLTDWMNLK</sequence>
<dbReference type="EMBL" id="AFWE01000142">
    <property type="protein sequence ID" value="EGU35626.1"/>
    <property type="molecule type" value="Genomic_DNA"/>
</dbReference>
<gene>
    <name evidence="1" type="ORF">VIS19158_01450</name>
</gene>
<comment type="caution">
    <text evidence="1">The sequence shown here is derived from an EMBL/GenBank/DDBJ whole genome shotgun (WGS) entry which is preliminary data.</text>
</comment>
<dbReference type="eggNOG" id="COG1388">
    <property type="taxonomic scope" value="Bacteria"/>
</dbReference>
<protein>
    <submittedName>
        <fullName evidence="1">Uncharacterized protein</fullName>
    </submittedName>
</protein>
<dbReference type="AlphaFoldDB" id="F9RPB6"/>
<organism evidence="1 2">
    <name type="scientific">Vibrio scophthalmi LMG 19158</name>
    <dbReference type="NCBI Taxonomy" id="870967"/>
    <lineage>
        <taxon>Bacteria</taxon>
        <taxon>Pseudomonadati</taxon>
        <taxon>Pseudomonadota</taxon>
        <taxon>Gammaproteobacteria</taxon>
        <taxon>Vibrionales</taxon>
        <taxon>Vibrionaceae</taxon>
        <taxon>Vibrio</taxon>
    </lineage>
</organism>
<reference evidence="1 2" key="1">
    <citation type="journal article" date="2012" name="Int. J. Syst. Evol. Microbiol.">
        <title>Vibrio caribbeanicus sp. nov., isolated from the marine sponge Scleritoderma cyanea.</title>
        <authorList>
            <person name="Hoffmann M."/>
            <person name="Monday S.R."/>
            <person name="Allard M.W."/>
            <person name="Strain E.A."/>
            <person name="Whittaker P."/>
            <person name="Naum M."/>
            <person name="McCarthy P.J."/>
            <person name="Lopez J.V."/>
            <person name="Fischer M."/>
            <person name="Brown E.W."/>
        </authorList>
    </citation>
    <scope>NUCLEOTIDE SEQUENCE [LARGE SCALE GENOMIC DNA]</scope>
    <source>
        <strain evidence="1 2">LMG 19158</strain>
    </source>
</reference>
<evidence type="ECO:0000313" key="2">
    <source>
        <dbReference type="Proteomes" id="UP000004349"/>
    </source>
</evidence>
<name>F9RPB6_9VIBR</name>
<evidence type="ECO:0000313" key="1">
    <source>
        <dbReference type="EMBL" id="EGU35626.1"/>
    </source>
</evidence>
<accession>F9RPB6</accession>
<proteinExistence type="predicted"/>